<sequence>MAPSIEINPNLELFAVLYILAFNGSDYFITAPKDYINDVLTYFAPYRDDPAVEYIREVFNSSLPLYARDNKIAEFSSRLALMGYLPNETNLGELELLANFARKSDFMAFYSAHRSEYEEITRPLVGYLERAPEEYERLFGHTYESFKVEASYSLHIHPHVVFENGTVYYVGGLYYRNNVVMLSYVVAILHEFTHPFVREFLDRNFRTFENMSYYLQEVRNELPTTTTYDPAHYGSFYTYLNELFTESIAEYIALRCGVPRDYVLFRAKAMSAMFLPFWNLFDEYRKAEELNETLYQYAPTLARRMGGWATPENVSAFYRKVAPVVEPSVLDRASYLGKLVIVYGTQNPDESGNEYDRETAYSLADRLRETYMRLYGGAHSIVVKADGNLTDGDLRGNLILIGGPVANAITARLNENLPVRFAFNGSWVLERNPNAVENFTAFRVTENNISVIPPNSSVPLGVFGVIETIRNPWNSKEYVLIIAGLDRYGTREMTKWIQWQSYMIRGETYWEVGFYSMG</sequence>
<dbReference type="KEGG" id="tnu:BD01_1310"/>
<dbReference type="InterPro" id="IPR022651">
    <property type="entry name" value="S_layer_C"/>
</dbReference>
<dbReference type="GeneID" id="24958121"/>
<reference evidence="2 3" key="1">
    <citation type="submission" date="2014-02" db="EMBL/GenBank/DDBJ databases">
        <title>Genome Sequence of an Hyperthermophilic Archaeon, Thermococcus nautili 30-1, producing viral vesicles.</title>
        <authorList>
            <person name="Oberto J."/>
            <person name="Gaudin M."/>
            <person name="Cossu M."/>
            <person name="Gorlas A."/>
            <person name="Slesarev A."/>
            <person name="Marguet E."/>
            <person name="Forterre P."/>
        </authorList>
    </citation>
    <scope>NUCLEOTIDE SEQUENCE [LARGE SCALE GENOMIC DNA]</scope>
    <source>
        <strain evidence="2 3">30-1</strain>
    </source>
</reference>
<protein>
    <recommendedName>
        <fullName evidence="1">S-layer protein outer domain-containing protein</fullName>
    </recommendedName>
</protein>
<proteinExistence type="predicted"/>
<gene>
    <name evidence="2" type="ORF">BD01_1310</name>
</gene>
<accession>W8P2B8</accession>
<dbReference type="eggNOG" id="arCOG07087">
    <property type="taxonomic scope" value="Archaea"/>
</dbReference>
<dbReference type="EMBL" id="CP007264">
    <property type="protein sequence ID" value="AHL22921.1"/>
    <property type="molecule type" value="Genomic_DNA"/>
</dbReference>
<dbReference type="STRING" id="195522.BD01_1310"/>
<dbReference type="Pfam" id="PF05124">
    <property type="entry name" value="S_layer_C"/>
    <property type="match status" value="1"/>
</dbReference>
<dbReference type="HOGENOM" id="CLU_034059_0_0_2"/>
<dbReference type="OrthoDB" id="148350at2157"/>
<name>W8P2B8_9EURY</name>
<organism evidence="2 3">
    <name type="scientific">Thermococcus nautili</name>
    <dbReference type="NCBI Taxonomy" id="195522"/>
    <lineage>
        <taxon>Archaea</taxon>
        <taxon>Methanobacteriati</taxon>
        <taxon>Methanobacteriota</taxon>
        <taxon>Thermococci</taxon>
        <taxon>Thermococcales</taxon>
        <taxon>Thermococcaceae</taxon>
        <taxon>Thermococcus</taxon>
    </lineage>
</organism>
<keyword evidence="3" id="KW-1185">Reference proteome</keyword>
<evidence type="ECO:0000259" key="1">
    <source>
        <dbReference type="Pfam" id="PF05124"/>
    </source>
</evidence>
<dbReference type="RefSeq" id="WP_042691056.1">
    <property type="nucleotide sequence ID" value="NZ_CP007264.1"/>
</dbReference>
<dbReference type="Proteomes" id="UP000019434">
    <property type="component" value="Chromosome"/>
</dbReference>
<evidence type="ECO:0000313" key="3">
    <source>
        <dbReference type="Proteomes" id="UP000019434"/>
    </source>
</evidence>
<dbReference type="AlphaFoldDB" id="W8P2B8"/>
<feature type="domain" description="S-layer protein outer" evidence="1">
    <location>
        <begin position="390"/>
        <end position="493"/>
    </location>
</feature>
<evidence type="ECO:0000313" key="2">
    <source>
        <dbReference type="EMBL" id="AHL22921.1"/>
    </source>
</evidence>